<dbReference type="RefSeq" id="WP_307282293.1">
    <property type="nucleotide sequence ID" value="NZ_JAUSVX010000017.1"/>
</dbReference>
<gene>
    <name evidence="3" type="ORF">QO011_006744</name>
</gene>
<dbReference type="Gene3D" id="2.60.120.10">
    <property type="entry name" value="Jelly Rolls"/>
    <property type="match status" value="1"/>
</dbReference>
<dbReference type="InterPro" id="IPR014710">
    <property type="entry name" value="RmlC-like_jellyroll"/>
</dbReference>
<dbReference type="InterPro" id="IPR008579">
    <property type="entry name" value="UGlyAH_Cupin_dom"/>
</dbReference>
<reference evidence="3 4" key="1">
    <citation type="submission" date="2023-07" db="EMBL/GenBank/DDBJ databases">
        <title>Genomic Encyclopedia of Type Strains, Phase IV (KMG-IV): sequencing the most valuable type-strain genomes for metagenomic binning, comparative biology and taxonomic classification.</title>
        <authorList>
            <person name="Goeker M."/>
        </authorList>
    </citation>
    <scope>NUCLEOTIDE SEQUENCE [LARGE SCALE GENOMIC DNA]</scope>
    <source>
        <strain evidence="3 4">DSM 19619</strain>
    </source>
</reference>
<evidence type="ECO:0000313" key="4">
    <source>
        <dbReference type="Proteomes" id="UP001242480"/>
    </source>
</evidence>
<feature type="region of interest" description="Disordered" evidence="1">
    <location>
        <begin position="1"/>
        <end position="23"/>
    </location>
</feature>
<accession>A0ABU0JHD9</accession>
<dbReference type="PANTHER" id="PTHR40943">
    <property type="entry name" value="CYTOPLASMIC PROTEIN-RELATED"/>
    <property type="match status" value="1"/>
</dbReference>
<dbReference type="SUPFAM" id="SSF51182">
    <property type="entry name" value="RmlC-like cupins"/>
    <property type="match status" value="1"/>
</dbReference>
<organism evidence="3 4">
    <name type="scientific">Labrys wisconsinensis</name>
    <dbReference type="NCBI Taxonomy" id="425677"/>
    <lineage>
        <taxon>Bacteria</taxon>
        <taxon>Pseudomonadati</taxon>
        <taxon>Pseudomonadota</taxon>
        <taxon>Alphaproteobacteria</taxon>
        <taxon>Hyphomicrobiales</taxon>
        <taxon>Xanthobacteraceae</taxon>
        <taxon>Labrys</taxon>
    </lineage>
</organism>
<dbReference type="Proteomes" id="UP001242480">
    <property type="component" value="Unassembled WGS sequence"/>
</dbReference>
<dbReference type="Pfam" id="PF05899">
    <property type="entry name" value="Cupin_3"/>
    <property type="match status" value="1"/>
</dbReference>
<dbReference type="InterPro" id="IPR011051">
    <property type="entry name" value="RmlC_Cupin_sf"/>
</dbReference>
<evidence type="ECO:0000259" key="2">
    <source>
        <dbReference type="Pfam" id="PF05899"/>
    </source>
</evidence>
<feature type="domain" description="(S)-ureidoglycine aminohydrolase cupin" evidence="2">
    <location>
        <begin position="39"/>
        <end position="111"/>
    </location>
</feature>
<dbReference type="CDD" id="cd02227">
    <property type="entry name" value="cupin_TM1112-like"/>
    <property type="match status" value="1"/>
</dbReference>
<name>A0ABU0JHD9_9HYPH</name>
<evidence type="ECO:0000313" key="3">
    <source>
        <dbReference type="EMBL" id="MDQ0473708.1"/>
    </source>
</evidence>
<keyword evidence="4" id="KW-1185">Reference proteome</keyword>
<dbReference type="EMBL" id="JAUSVX010000017">
    <property type="protein sequence ID" value="MDQ0473708.1"/>
    <property type="molecule type" value="Genomic_DNA"/>
</dbReference>
<dbReference type="PANTHER" id="PTHR40943:SF1">
    <property type="entry name" value="CYTOPLASMIC PROTEIN"/>
    <property type="match status" value="1"/>
</dbReference>
<proteinExistence type="predicted"/>
<evidence type="ECO:0000256" key="1">
    <source>
        <dbReference type="SAM" id="MobiDB-lite"/>
    </source>
</evidence>
<protein>
    <submittedName>
        <fullName evidence="3">Cupin superfamily protein</fullName>
    </submittedName>
</protein>
<sequence>MGWQRFAATGLGEPEEGAPAPDRVLAGAPRFRTWNRYESADGHVFCGVWECTPGKWRVTYDEWESCTLLEGRSVVTPDGGEPVVLGPGDTMVLEPGFAGTWEVIETTRKTYVISTRSA</sequence>
<comment type="caution">
    <text evidence="3">The sequence shown here is derived from an EMBL/GenBank/DDBJ whole genome shotgun (WGS) entry which is preliminary data.</text>
</comment>